<feature type="compositionally biased region" description="Basic and acidic residues" evidence="1">
    <location>
        <begin position="112"/>
        <end position="144"/>
    </location>
</feature>
<accession>A0A9P6NLC7</accession>
<dbReference type="PANTHER" id="PTHR40132">
    <property type="entry name" value="PRE-MRNA-SPLICING FACTOR 38B"/>
    <property type="match status" value="1"/>
</dbReference>
<proteinExistence type="predicted"/>
<dbReference type="EMBL" id="MU167263">
    <property type="protein sequence ID" value="KAG0146282.1"/>
    <property type="molecule type" value="Genomic_DNA"/>
</dbReference>
<feature type="compositionally biased region" description="Polar residues" evidence="1">
    <location>
        <begin position="257"/>
        <end position="274"/>
    </location>
</feature>
<feature type="compositionally biased region" description="Acidic residues" evidence="1">
    <location>
        <begin position="195"/>
        <end position="205"/>
    </location>
</feature>
<feature type="compositionally biased region" description="Basic and acidic residues" evidence="1">
    <location>
        <begin position="349"/>
        <end position="373"/>
    </location>
</feature>
<feature type="compositionally biased region" description="Low complexity" evidence="1">
    <location>
        <begin position="10"/>
        <end position="22"/>
    </location>
</feature>
<sequence length="458" mass="52501">MTEFSTDPLSATTSMATQSTSSKPILDSSTARLLLRSSWGASLPAIVPDSALDDEIAKILLKEAKEKEARWQTSSEGVSAFLDRNESGSKARPLPTNKRFLKSVIRDVNDHNRSLLAQRDPEDCSEDQRRRDPARLQQWDDRPFPSRTGPSTEGSRHRTDERNSNSSGRVRGVDLERLILQGGRGSKGKGRARDTEDEVDVDEQEEMRRLRATRRGGKCDERERELRRECVKYRNDQTGNSIQSTFAHRSTCKHGESFQSNANPGDSGTSSAPHPSSKMDKYFSPTYDPRLDISLDDLTDKTTGLVREGIYDDWDQILGVIKEQKEQKRRVKEREADERRERKERRRLRREERARKRRERDKEGRQGSEDRSSKSKRSRKSRKNSEDELELKSHRSSRKRTKQISSYSSSSESSDGDAYHTATHAQRTARKELGLMDIEGYAKRGKIREWDLGKENPT</sequence>
<reference evidence="2" key="1">
    <citation type="submission" date="2013-11" db="EMBL/GenBank/DDBJ databases">
        <title>Genome sequence of the fusiform rust pathogen reveals effectors for host alternation and coevolution with pine.</title>
        <authorList>
            <consortium name="DOE Joint Genome Institute"/>
            <person name="Smith K."/>
            <person name="Pendleton A."/>
            <person name="Kubisiak T."/>
            <person name="Anderson C."/>
            <person name="Salamov A."/>
            <person name="Aerts A."/>
            <person name="Riley R."/>
            <person name="Clum A."/>
            <person name="Lindquist E."/>
            <person name="Ence D."/>
            <person name="Campbell M."/>
            <person name="Kronenberg Z."/>
            <person name="Feau N."/>
            <person name="Dhillon B."/>
            <person name="Hamelin R."/>
            <person name="Burleigh J."/>
            <person name="Smith J."/>
            <person name="Yandell M."/>
            <person name="Nelson C."/>
            <person name="Grigoriev I."/>
            <person name="Davis J."/>
        </authorList>
    </citation>
    <scope>NUCLEOTIDE SEQUENCE</scope>
    <source>
        <strain evidence="2">G11</strain>
    </source>
</reference>
<keyword evidence="3" id="KW-1185">Reference proteome</keyword>
<gene>
    <name evidence="2" type="ORF">CROQUDRAFT_657607</name>
</gene>
<feature type="compositionally biased region" description="Basic and acidic residues" evidence="1">
    <location>
        <begin position="383"/>
        <end position="393"/>
    </location>
</feature>
<feature type="region of interest" description="Disordered" evidence="1">
    <location>
        <begin position="1"/>
        <end position="27"/>
    </location>
</feature>
<feature type="region of interest" description="Disordered" evidence="1">
    <location>
        <begin position="242"/>
        <end position="285"/>
    </location>
</feature>
<evidence type="ECO:0000256" key="1">
    <source>
        <dbReference type="SAM" id="MobiDB-lite"/>
    </source>
</evidence>
<dbReference type="AlphaFoldDB" id="A0A9P6NLC7"/>
<feature type="region of interest" description="Disordered" evidence="1">
    <location>
        <begin position="112"/>
        <end position="222"/>
    </location>
</feature>
<dbReference type="OrthoDB" id="2431475at2759"/>
<comment type="caution">
    <text evidence="2">The sequence shown here is derived from an EMBL/GenBank/DDBJ whole genome shotgun (WGS) entry which is preliminary data.</text>
</comment>
<organism evidence="2 3">
    <name type="scientific">Cronartium quercuum f. sp. fusiforme G11</name>
    <dbReference type="NCBI Taxonomy" id="708437"/>
    <lineage>
        <taxon>Eukaryota</taxon>
        <taxon>Fungi</taxon>
        <taxon>Dikarya</taxon>
        <taxon>Basidiomycota</taxon>
        <taxon>Pucciniomycotina</taxon>
        <taxon>Pucciniomycetes</taxon>
        <taxon>Pucciniales</taxon>
        <taxon>Coleosporiaceae</taxon>
        <taxon>Cronartium</taxon>
    </lineage>
</organism>
<feature type="region of interest" description="Disordered" evidence="1">
    <location>
        <begin position="324"/>
        <end position="436"/>
    </location>
</feature>
<name>A0A9P6NLC7_9BASI</name>
<dbReference type="PANTHER" id="PTHR40132:SF1">
    <property type="entry name" value="PRE-MRNA-SPLICING FACTOR 38B"/>
    <property type="match status" value="1"/>
</dbReference>
<evidence type="ECO:0000313" key="2">
    <source>
        <dbReference type="EMBL" id="KAG0146282.1"/>
    </source>
</evidence>
<feature type="compositionally biased region" description="Basic and acidic residues" evidence="1">
    <location>
        <begin position="154"/>
        <end position="163"/>
    </location>
</feature>
<protein>
    <submittedName>
        <fullName evidence="2">Uncharacterized protein</fullName>
    </submittedName>
</protein>
<dbReference type="Proteomes" id="UP000886653">
    <property type="component" value="Unassembled WGS sequence"/>
</dbReference>
<feature type="compositionally biased region" description="Basic and acidic residues" evidence="1">
    <location>
        <begin position="324"/>
        <end position="341"/>
    </location>
</feature>
<evidence type="ECO:0000313" key="3">
    <source>
        <dbReference type="Proteomes" id="UP000886653"/>
    </source>
</evidence>